<evidence type="ECO:0000313" key="2">
    <source>
        <dbReference type="EMBL" id="SHF61078.1"/>
    </source>
</evidence>
<dbReference type="AlphaFoldDB" id="A0A1M5D273"/>
<evidence type="ECO:0000313" key="3">
    <source>
        <dbReference type="Proteomes" id="UP000184485"/>
    </source>
</evidence>
<proteinExistence type="predicted"/>
<accession>A0A1M5D273</accession>
<dbReference type="Proteomes" id="UP000184485">
    <property type="component" value="Unassembled WGS sequence"/>
</dbReference>
<dbReference type="RefSeq" id="WP_175561829.1">
    <property type="nucleotide sequence ID" value="NZ_FQUP01000002.1"/>
</dbReference>
<dbReference type="Pfam" id="PF10137">
    <property type="entry name" value="CAP12-PCTIR_TIR"/>
    <property type="match status" value="1"/>
</dbReference>
<evidence type="ECO:0000259" key="1">
    <source>
        <dbReference type="Pfam" id="PF10137"/>
    </source>
</evidence>
<keyword evidence="3" id="KW-1185">Reference proteome</keyword>
<gene>
    <name evidence="2" type="ORF">SAMN02745157_2538</name>
</gene>
<reference evidence="2 3" key="1">
    <citation type="submission" date="2016-11" db="EMBL/GenBank/DDBJ databases">
        <authorList>
            <person name="Jaros S."/>
            <person name="Januszkiewicz K."/>
            <person name="Wedrychowicz H."/>
        </authorList>
    </citation>
    <scope>NUCLEOTIDE SEQUENCE [LARGE SCALE GENOMIC DNA]</scope>
    <source>
        <strain evidence="2 3">DSM 19436</strain>
    </source>
</reference>
<organism evidence="2 3">
    <name type="scientific">Kaistia soli DSM 19436</name>
    <dbReference type="NCBI Taxonomy" id="1122133"/>
    <lineage>
        <taxon>Bacteria</taxon>
        <taxon>Pseudomonadati</taxon>
        <taxon>Pseudomonadota</taxon>
        <taxon>Alphaproteobacteria</taxon>
        <taxon>Hyphomicrobiales</taxon>
        <taxon>Kaistiaceae</taxon>
        <taxon>Kaistia</taxon>
    </lineage>
</organism>
<protein>
    <submittedName>
        <fullName evidence="2">Predicted nucleotide-binding protein containing TIR-like domain-containing protein</fullName>
    </submittedName>
</protein>
<name>A0A1M5D273_9HYPH</name>
<dbReference type="EMBL" id="FQUP01000002">
    <property type="protein sequence ID" value="SHF61078.1"/>
    <property type="molecule type" value="Genomic_DNA"/>
</dbReference>
<dbReference type="GO" id="GO:0050135">
    <property type="term" value="F:NADP+ nucleosidase activity"/>
    <property type="evidence" value="ECO:0007669"/>
    <property type="project" value="InterPro"/>
</dbReference>
<feature type="domain" description="CD-NTase-associated protein 12/Pycsar effector protein TIR" evidence="1">
    <location>
        <begin position="130"/>
        <end position="243"/>
    </location>
</feature>
<dbReference type="InterPro" id="IPR019302">
    <property type="entry name" value="CAP12/PCTIR_TIR_dom"/>
</dbReference>
<sequence length="269" mass="29998">MSAEDMRRGIVRLTKRLDDVKAFDPNSLSREDPHETVRPLSTSIETALVETFGSNTIEYNRYWAASQFDWPISFGDELPHHDKVRSVSADRVRSIQLLGDAISLLQERLGADEEVAVRRTAKTADVQSNRIFVVHGHDSELKESVARWIAKLGYEPIILHEQANVGRTIIQKFRDEAADVGFAIVLLTPDDELPNGKKRARQNVILELGFFLGALGPNRVASLVRGDVETPNDFDGVLYTPVDGAGMWKFALAKELKAAGYQIDMNIAL</sequence>